<keyword evidence="4" id="KW-1185">Reference proteome</keyword>
<reference evidence="3 4" key="1">
    <citation type="submission" date="2020-11" db="EMBL/GenBank/DDBJ databases">
        <title>Corynebacterium sp. MC1420.</title>
        <authorList>
            <person name="Zhou J."/>
        </authorList>
    </citation>
    <scope>NUCLEOTIDE SEQUENCE [LARGE SCALE GENOMIC DNA]</scope>
    <source>
        <strain evidence="3 4">MC1420</strain>
    </source>
</reference>
<gene>
    <name evidence="3" type="ORF">G7Y29_06855</name>
</gene>
<evidence type="ECO:0000256" key="1">
    <source>
        <dbReference type="ARBA" id="ARBA00006525"/>
    </source>
</evidence>
<dbReference type="KEGG" id="cqn:G7Y29_06855"/>
<dbReference type="Pfam" id="PF02481">
    <property type="entry name" value="DNA_processg_A"/>
    <property type="match status" value="1"/>
</dbReference>
<dbReference type="RefSeq" id="WP_165002560.1">
    <property type="nucleotide sequence ID" value="NZ_CP064955.1"/>
</dbReference>
<accession>A0A7T0PF42</accession>
<dbReference type="AlphaFoldDB" id="A0A7T0PF42"/>
<dbReference type="EMBL" id="CP064955">
    <property type="protein sequence ID" value="QPK82602.1"/>
    <property type="molecule type" value="Genomic_DNA"/>
</dbReference>
<evidence type="ECO:0000259" key="2">
    <source>
        <dbReference type="Pfam" id="PF02481"/>
    </source>
</evidence>
<dbReference type="Proteomes" id="UP000594586">
    <property type="component" value="Chromosome"/>
</dbReference>
<dbReference type="SUPFAM" id="SSF102405">
    <property type="entry name" value="MCP/YpsA-like"/>
    <property type="match status" value="1"/>
</dbReference>
<comment type="similarity">
    <text evidence="1">Belongs to the DprA/Smf family.</text>
</comment>
<evidence type="ECO:0000313" key="4">
    <source>
        <dbReference type="Proteomes" id="UP000594586"/>
    </source>
</evidence>
<dbReference type="PANTHER" id="PTHR43022">
    <property type="entry name" value="PROTEIN SMF"/>
    <property type="match status" value="1"/>
</dbReference>
<dbReference type="Gene3D" id="3.40.50.450">
    <property type="match status" value="1"/>
</dbReference>
<dbReference type="InterPro" id="IPR003488">
    <property type="entry name" value="DprA"/>
</dbReference>
<organism evidence="3 4">
    <name type="scientific">Corynebacterium qintianiae</name>
    <dbReference type="NCBI Taxonomy" id="2709392"/>
    <lineage>
        <taxon>Bacteria</taxon>
        <taxon>Bacillati</taxon>
        <taxon>Actinomycetota</taxon>
        <taxon>Actinomycetes</taxon>
        <taxon>Mycobacteriales</taxon>
        <taxon>Corynebacteriaceae</taxon>
        <taxon>Corynebacterium</taxon>
    </lineage>
</organism>
<dbReference type="InterPro" id="IPR057666">
    <property type="entry name" value="DrpA_SLOG"/>
</dbReference>
<dbReference type="GO" id="GO:0009294">
    <property type="term" value="P:DNA-mediated transformation"/>
    <property type="evidence" value="ECO:0007669"/>
    <property type="project" value="InterPro"/>
</dbReference>
<dbReference type="PANTHER" id="PTHR43022:SF1">
    <property type="entry name" value="PROTEIN SMF"/>
    <property type="match status" value="1"/>
</dbReference>
<protein>
    <submittedName>
        <fullName evidence="3">DNA-protecting protein DprA</fullName>
    </submittedName>
</protein>
<evidence type="ECO:0000313" key="3">
    <source>
        <dbReference type="EMBL" id="QPK82602.1"/>
    </source>
</evidence>
<name>A0A7T0PF42_9CORY</name>
<proteinExistence type="inferred from homology"/>
<feature type="domain" description="Smf/DprA SLOG" evidence="2">
    <location>
        <begin position="112"/>
        <end position="301"/>
    </location>
</feature>
<sequence>MSSPESWAYLSRVVEGPSRHLQALLAAGRDADEIAAGVRSRASWLGGLAGETESRHAWDQPARDLEDAQSAGYTLLTPDSERWPADAITGSFIDGVAASRANHADEKTDGVAPHALWVKGDTELDGLLVRSVGIVGTRASTAYGHHATTDLASGLAGYGYTVVSGGALGIDTVAHETALANRAPTIVIAACGPGVVYPRRNAELFNRVTAVITEYPPGVTPDRHRFLTRNRLVAALSQGSLIVEAAFRSGALNTLAWAHYYNRRVMAVPGPILGPSSLGTNLAIQDRRAEMVLNAEQVHAHLSRVGEVDAAQQMEIDFAADEVQKLSRNELRVFDAVPLIDAPTNDTGAPTGAAAEDIAARAGLKVGLTVHILVDLLGRGLVSRSGALWGRPALDSHA</sequence>